<dbReference type="Proteomes" id="UP001139068">
    <property type="component" value="Unassembled WGS sequence"/>
</dbReference>
<comment type="caution">
    <text evidence="2">The sequence shown here is derived from an EMBL/GenBank/DDBJ whole genome shotgun (WGS) entry which is preliminary data.</text>
</comment>
<sequence>MAGADRPADKQQPVDLAEKNGADQDVIDALGDLPDGQVSGPDQVQKAVF</sequence>
<keyword evidence="3" id="KW-1185">Reference proteome</keyword>
<reference evidence="2" key="1">
    <citation type="journal article" date="2022" name="ISME J.">
        <title>Identification of active gaseous-alkane degraders at natural gas seeps.</title>
        <authorList>
            <person name="Farhan Ul Haque M."/>
            <person name="Hernandez M."/>
            <person name="Crombie A.T."/>
            <person name="Murrell J.C."/>
        </authorList>
    </citation>
    <scope>NUCLEOTIDE SEQUENCE</scope>
    <source>
        <strain evidence="2">ANDR5</strain>
    </source>
</reference>
<evidence type="ECO:0000313" key="2">
    <source>
        <dbReference type="EMBL" id="MCI4674630.1"/>
    </source>
</evidence>
<evidence type="ECO:0000313" key="3">
    <source>
        <dbReference type="Proteomes" id="UP001139068"/>
    </source>
</evidence>
<protein>
    <submittedName>
        <fullName evidence="2">DUF2795 domain-containing protein</fullName>
    </submittedName>
</protein>
<gene>
    <name evidence="2" type="ORF">K9U37_06760</name>
</gene>
<proteinExistence type="predicted"/>
<dbReference type="InterPro" id="IPR021527">
    <property type="entry name" value="DUF2795"/>
</dbReference>
<feature type="region of interest" description="Disordered" evidence="1">
    <location>
        <begin position="1"/>
        <end position="49"/>
    </location>
</feature>
<organism evidence="2 3">
    <name type="scientific">Candidatus Mycolicibacterium alkanivorans</name>
    <dbReference type="NCBI Taxonomy" id="2954114"/>
    <lineage>
        <taxon>Bacteria</taxon>
        <taxon>Bacillati</taxon>
        <taxon>Actinomycetota</taxon>
        <taxon>Actinomycetes</taxon>
        <taxon>Mycobacteriales</taxon>
        <taxon>Mycobacteriaceae</taxon>
        <taxon>Mycolicibacterium</taxon>
    </lineage>
</organism>
<accession>A0ABS9YTU4</accession>
<dbReference type="RefSeq" id="WP_243071042.1">
    <property type="nucleotide sequence ID" value="NZ_JAIVFL010000001.1"/>
</dbReference>
<dbReference type="Pfam" id="PF11387">
    <property type="entry name" value="DUF2795"/>
    <property type="match status" value="1"/>
</dbReference>
<name>A0ABS9YTU4_9MYCO</name>
<dbReference type="EMBL" id="JAIVFL010000001">
    <property type="protein sequence ID" value="MCI4674630.1"/>
    <property type="molecule type" value="Genomic_DNA"/>
</dbReference>
<evidence type="ECO:0000256" key="1">
    <source>
        <dbReference type="SAM" id="MobiDB-lite"/>
    </source>
</evidence>